<dbReference type="Pfam" id="PF12679">
    <property type="entry name" value="ABC2_membrane_2"/>
    <property type="match status" value="1"/>
</dbReference>
<dbReference type="AlphaFoldDB" id="H8I8L3"/>
<feature type="transmembrane region" description="Helical" evidence="1">
    <location>
        <begin position="60"/>
        <end position="82"/>
    </location>
</feature>
<protein>
    <submittedName>
        <fullName evidence="2">ABC-type transport system involved in multi-copper enzyme maturation, permease component</fullName>
    </submittedName>
</protein>
<dbReference type="STRING" id="1041930.Mtc_0725"/>
<feature type="transmembrane region" description="Helical" evidence="1">
    <location>
        <begin position="141"/>
        <end position="166"/>
    </location>
</feature>
<dbReference type="RefSeq" id="WP_014405328.1">
    <property type="nucleotide sequence ID" value="NC_017034.1"/>
</dbReference>
<name>H8I8L3_METCZ</name>
<keyword evidence="1" id="KW-1133">Transmembrane helix</keyword>
<feature type="transmembrane region" description="Helical" evidence="1">
    <location>
        <begin position="217"/>
        <end position="235"/>
    </location>
</feature>
<reference evidence="2 3" key="1">
    <citation type="journal article" date="2012" name="J. Bacteriol.">
        <title>Complete genome sequence of a thermophilic methanogen, Methanocella conradii HZ254, isolated from Chinese rice field soil.</title>
        <authorList>
            <person name="Lu Z."/>
            <person name="Lu Y."/>
        </authorList>
    </citation>
    <scope>NUCLEOTIDE SEQUENCE [LARGE SCALE GENOMIC DNA]</scope>
    <source>
        <strain evidence="3">DSM 24694 / JCM 17849 / CGMCC 1.5162 / HZ254</strain>
    </source>
</reference>
<feature type="transmembrane region" description="Helical" evidence="1">
    <location>
        <begin position="247"/>
        <end position="268"/>
    </location>
</feature>
<evidence type="ECO:0000313" key="2">
    <source>
        <dbReference type="EMBL" id="AFC99489.1"/>
    </source>
</evidence>
<dbReference type="eggNOG" id="arCOG02436">
    <property type="taxonomic scope" value="Archaea"/>
</dbReference>
<organism evidence="2 3">
    <name type="scientific">Methanocella conradii (strain DSM 24694 / JCM 17849 / CGMCC 1.5162 / HZ254)</name>
    <dbReference type="NCBI Taxonomy" id="1041930"/>
    <lineage>
        <taxon>Archaea</taxon>
        <taxon>Methanobacteriati</taxon>
        <taxon>Methanobacteriota</taxon>
        <taxon>Stenosarchaea group</taxon>
        <taxon>Methanomicrobia</taxon>
        <taxon>Methanocellales</taxon>
        <taxon>Methanocellaceae</taxon>
        <taxon>Methanocella</taxon>
    </lineage>
</organism>
<keyword evidence="3" id="KW-1185">Reference proteome</keyword>
<dbReference type="KEGG" id="mez:Mtc_0725"/>
<feature type="transmembrane region" description="Helical" evidence="1">
    <location>
        <begin position="108"/>
        <end position="135"/>
    </location>
</feature>
<dbReference type="PANTHER" id="PTHR43471">
    <property type="entry name" value="ABC TRANSPORTER PERMEASE"/>
    <property type="match status" value="1"/>
</dbReference>
<proteinExistence type="predicted"/>
<dbReference type="GO" id="GO:0005886">
    <property type="term" value="C:plasma membrane"/>
    <property type="evidence" value="ECO:0007669"/>
    <property type="project" value="UniProtKB-SubCell"/>
</dbReference>
<keyword evidence="1" id="KW-0812">Transmembrane</keyword>
<feature type="transmembrane region" description="Helical" evidence="1">
    <location>
        <begin position="20"/>
        <end position="40"/>
    </location>
</feature>
<evidence type="ECO:0000313" key="3">
    <source>
        <dbReference type="Proteomes" id="UP000005233"/>
    </source>
</evidence>
<dbReference type="Proteomes" id="UP000005233">
    <property type="component" value="Chromosome"/>
</dbReference>
<sequence length="276" mass="30290">MSNTLVIARKEFEDLFSNKLVIIIIVVYIAMILMKLYSYYRNILSYGFYPGDSVLSLLSVWVDVVVLYGSAVATVIGVASIANERSSHALNTLLVKPLYRDTIINGKLIGVMAFMSCVLGLVAALYVSSIFILLGSQVSSFIGAFLAWVPPFFVLSLIAASISLLLSMLISILVKEQYYALFLSVLSWIMLNLYVCSVCFAQNIAVLFGASRNAMEAFLGELSPVGSLNCIILYVSDTDNALRVLSAYSGVIIRLALLAVVLLVLNYVTFLRRDVQ</sequence>
<dbReference type="HOGENOM" id="CLU_996080_0_0_2"/>
<dbReference type="EMBL" id="CP003243">
    <property type="protein sequence ID" value="AFC99489.1"/>
    <property type="molecule type" value="Genomic_DNA"/>
</dbReference>
<dbReference type="OrthoDB" id="86287at2157"/>
<evidence type="ECO:0000256" key="1">
    <source>
        <dbReference type="SAM" id="Phobius"/>
    </source>
</evidence>
<dbReference type="GO" id="GO:0140359">
    <property type="term" value="F:ABC-type transporter activity"/>
    <property type="evidence" value="ECO:0007669"/>
    <property type="project" value="InterPro"/>
</dbReference>
<keyword evidence="1" id="KW-0472">Membrane</keyword>
<dbReference type="GeneID" id="11970620"/>
<accession>H8I8L3</accession>
<gene>
    <name evidence="2" type="ordered locus">Mtc_0725</name>
</gene>
<feature type="transmembrane region" description="Helical" evidence="1">
    <location>
        <begin position="178"/>
        <end position="205"/>
    </location>
</feature>